<evidence type="ECO:0000256" key="2">
    <source>
        <dbReference type="ARBA" id="ARBA00006403"/>
    </source>
</evidence>
<dbReference type="STRING" id="796604.A0A2X0P1Q0"/>
<protein>
    <submittedName>
        <fullName evidence="8">BQ5605_C002g01399 protein</fullName>
    </submittedName>
</protein>
<feature type="compositionally biased region" description="Basic and acidic residues" evidence="6">
    <location>
        <begin position="478"/>
        <end position="497"/>
    </location>
</feature>
<dbReference type="GO" id="GO:0043565">
    <property type="term" value="F:sequence-specific DNA binding"/>
    <property type="evidence" value="ECO:0007669"/>
    <property type="project" value="InterPro"/>
</dbReference>
<comment type="subcellular location">
    <subcellularLocation>
        <location evidence="1">Nucleus</location>
    </subcellularLocation>
</comment>
<evidence type="ECO:0000313" key="8">
    <source>
        <dbReference type="EMBL" id="SGY32678.1"/>
    </source>
</evidence>
<evidence type="ECO:0000256" key="3">
    <source>
        <dbReference type="ARBA" id="ARBA00023125"/>
    </source>
</evidence>
<dbReference type="Gene3D" id="1.10.10.10">
    <property type="entry name" value="Winged helix-like DNA-binding domain superfamily/Winged helix DNA-binding domain"/>
    <property type="match status" value="1"/>
</dbReference>
<keyword evidence="9" id="KW-1185">Reference proteome</keyword>
<evidence type="ECO:0000256" key="5">
    <source>
        <dbReference type="RuleBase" id="RU004020"/>
    </source>
</evidence>
<feature type="region of interest" description="Disordered" evidence="6">
    <location>
        <begin position="251"/>
        <end position="281"/>
    </location>
</feature>
<dbReference type="PANTHER" id="PTHR10015:SF427">
    <property type="entry name" value="HEAT SHOCK FACTOR PROTEIN"/>
    <property type="match status" value="1"/>
</dbReference>
<organism evidence="8 9">
    <name type="scientific">Microbotryum silenes-dioicae</name>
    <dbReference type="NCBI Taxonomy" id="796604"/>
    <lineage>
        <taxon>Eukaryota</taxon>
        <taxon>Fungi</taxon>
        <taxon>Dikarya</taxon>
        <taxon>Basidiomycota</taxon>
        <taxon>Pucciniomycotina</taxon>
        <taxon>Microbotryomycetes</taxon>
        <taxon>Microbotryales</taxon>
        <taxon>Microbotryaceae</taxon>
        <taxon>Microbotryum</taxon>
    </lineage>
</organism>
<feature type="region of interest" description="Disordered" evidence="6">
    <location>
        <begin position="169"/>
        <end position="222"/>
    </location>
</feature>
<dbReference type="InterPro" id="IPR036390">
    <property type="entry name" value="WH_DNA-bd_sf"/>
</dbReference>
<feature type="compositionally biased region" description="Low complexity" evidence="6">
    <location>
        <begin position="503"/>
        <end position="528"/>
    </location>
</feature>
<evidence type="ECO:0000256" key="6">
    <source>
        <dbReference type="SAM" id="MobiDB-lite"/>
    </source>
</evidence>
<dbReference type="Proteomes" id="UP000249464">
    <property type="component" value="Unassembled WGS sequence"/>
</dbReference>
<evidence type="ECO:0000256" key="4">
    <source>
        <dbReference type="ARBA" id="ARBA00023242"/>
    </source>
</evidence>
<dbReference type="PANTHER" id="PTHR10015">
    <property type="entry name" value="HEAT SHOCK TRANSCRIPTION FACTOR"/>
    <property type="match status" value="1"/>
</dbReference>
<dbReference type="InterPro" id="IPR036388">
    <property type="entry name" value="WH-like_DNA-bd_sf"/>
</dbReference>
<evidence type="ECO:0000256" key="1">
    <source>
        <dbReference type="ARBA" id="ARBA00004123"/>
    </source>
</evidence>
<feature type="compositionally biased region" description="Polar residues" evidence="6">
    <location>
        <begin position="13"/>
        <end position="27"/>
    </location>
</feature>
<feature type="compositionally biased region" description="Polar residues" evidence="6">
    <location>
        <begin position="60"/>
        <end position="79"/>
    </location>
</feature>
<reference evidence="8 9" key="1">
    <citation type="submission" date="2016-11" db="EMBL/GenBank/DDBJ databases">
        <authorList>
            <person name="Jaros S."/>
            <person name="Januszkiewicz K."/>
            <person name="Wedrychowicz H."/>
        </authorList>
    </citation>
    <scope>NUCLEOTIDE SEQUENCE [LARGE SCALE GENOMIC DNA]</scope>
</reference>
<dbReference type="EMBL" id="FQNC01000041">
    <property type="protein sequence ID" value="SGY32678.1"/>
    <property type="molecule type" value="Genomic_DNA"/>
</dbReference>
<sequence length="594" mass="64886">MSGGGGDDGSIGLQRSTADTDSQSRQRQGPDAAEAAPGASSSSSFTTSSSTPSGASTSEGDSTSTSATSKPRHSYSGSCDTFDPRYSPSLAYGQQVHSLFGGVQQPQQLHVEAPAKHFRPPQPALSTTTTLKGPFDPPHKSFVQLHQPQLTSHHVQLYHAVESSRYNWDPLTGEPRSEPQDLTYPGLSVGETSPRPHTSRAGPSDRRVSFQLQQTPQGRNSAMLSSAVATALRSGNEMTIGDLLEMSMSNTASSLASPPGSLVESSWSGDGPQSPSEPDFVSPNQLEIAKVNCLNDFGGACSSGGPRPRGWTCNITNNTGWLDAMFQCDIVPSASCVGRDARTPVLERGGDATNDPTASVPRVKPFIAKLEYLLSHPEYFKDCMVWDDTGTSFIVCHAQPRLLSEVLPSFYQHASLHAFTRQLNVYGFARLSPSELISKLDITSTHEYSGWRHPSFTRDDHRKMHTLTPKPSRARAQKKVEKQEAQAVARHEAETHRQTVAKQKQQVKQQRQQEQQVQQQYQQQYQSSRYEHPQPAQTFQRYSGSAHQQQQDYVRGPAQLDQMDDQAGSGPSPFLAYSAYTFDAVSSASALQER</sequence>
<proteinExistence type="inferred from homology"/>
<feature type="compositionally biased region" description="Polar residues" evidence="6">
    <location>
        <begin position="210"/>
        <end position="222"/>
    </location>
</feature>
<dbReference type="SUPFAM" id="SSF46785">
    <property type="entry name" value="Winged helix' DNA-binding domain"/>
    <property type="match status" value="1"/>
</dbReference>
<gene>
    <name evidence="8" type="primary">BQ5605_C002g01399</name>
    <name evidence="8" type="ORF">BQ5605_C002G01399</name>
</gene>
<name>A0A2X0P1Q0_9BASI</name>
<keyword evidence="4" id="KW-0539">Nucleus</keyword>
<keyword evidence="3" id="KW-0238">DNA-binding</keyword>
<dbReference type="SMART" id="SM00415">
    <property type="entry name" value="HSF"/>
    <property type="match status" value="1"/>
</dbReference>
<feature type="compositionally biased region" description="Polar residues" evidence="6">
    <location>
        <begin position="535"/>
        <end position="552"/>
    </location>
</feature>
<dbReference type="GO" id="GO:0003700">
    <property type="term" value="F:DNA-binding transcription factor activity"/>
    <property type="evidence" value="ECO:0007669"/>
    <property type="project" value="InterPro"/>
</dbReference>
<dbReference type="GO" id="GO:0005634">
    <property type="term" value="C:nucleus"/>
    <property type="evidence" value="ECO:0007669"/>
    <property type="project" value="UniProtKB-SubCell"/>
</dbReference>
<comment type="similarity">
    <text evidence="2 5">Belongs to the HSF family.</text>
</comment>
<evidence type="ECO:0000259" key="7">
    <source>
        <dbReference type="SMART" id="SM00415"/>
    </source>
</evidence>
<dbReference type="AlphaFoldDB" id="A0A2X0P1Q0"/>
<feature type="compositionally biased region" description="Polar residues" evidence="6">
    <location>
        <begin position="263"/>
        <end position="276"/>
    </location>
</feature>
<accession>A0A2X0P1Q0</accession>
<feature type="region of interest" description="Disordered" evidence="6">
    <location>
        <begin position="449"/>
        <end position="575"/>
    </location>
</feature>
<feature type="region of interest" description="Disordered" evidence="6">
    <location>
        <begin position="1"/>
        <end position="88"/>
    </location>
</feature>
<feature type="domain" description="HSF-type DNA-binding" evidence="7">
    <location>
        <begin position="362"/>
        <end position="470"/>
    </location>
</feature>
<feature type="compositionally biased region" description="Low complexity" evidence="6">
    <location>
        <begin position="32"/>
        <end position="59"/>
    </location>
</feature>
<dbReference type="Pfam" id="PF00447">
    <property type="entry name" value="HSF_DNA-bind"/>
    <property type="match status" value="1"/>
</dbReference>
<evidence type="ECO:0000313" key="9">
    <source>
        <dbReference type="Proteomes" id="UP000249464"/>
    </source>
</evidence>
<dbReference type="InterPro" id="IPR000232">
    <property type="entry name" value="HSF_DNA-bd"/>
</dbReference>